<keyword evidence="2 13" id="KW-0963">Cytoplasm</keyword>
<dbReference type="GO" id="GO:0003677">
    <property type="term" value="F:DNA binding"/>
    <property type="evidence" value="ECO:0007669"/>
    <property type="project" value="UniProtKB-KW"/>
</dbReference>
<feature type="active site" evidence="13">
    <location>
        <position position="14"/>
    </location>
</feature>
<dbReference type="RefSeq" id="WP_416084867.1">
    <property type="nucleotide sequence ID" value="NZ_JBNARP010000005.1"/>
</dbReference>
<dbReference type="NCBIfam" id="NF000711">
    <property type="entry name" value="PRK00039.2-1"/>
    <property type="match status" value="1"/>
</dbReference>
<dbReference type="HAMAP" id="MF_00034">
    <property type="entry name" value="RuvC"/>
    <property type="match status" value="1"/>
</dbReference>
<keyword evidence="9 13" id="KW-0238">DNA-binding</keyword>
<gene>
    <name evidence="13" type="primary">ruvC</name>
    <name evidence="16" type="ORF">C0175_03455</name>
    <name evidence="15" type="ORF">C0189_02205</name>
</gene>
<dbReference type="Proteomes" id="UP000236910">
    <property type="component" value="Unassembled WGS sequence"/>
</dbReference>
<sequence>MDRKIDKFTVLGIDPGVATTGFAIVEKEKNQINLVKYGVIKTNKNAELGERLGVLYRDLSQIFNDYDIDFVAIEKIFFNTNLKTVVSVSEARGVVLLSSYIHNKKVFEYTPLQAKKTVIGFGRASKSEIQDALKAILSLRDLPKPDDAADAIAVALCHIYSYDFYSKVSDD</sequence>
<evidence type="ECO:0000256" key="3">
    <source>
        <dbReference type="ARBA" id="ARBA00022722"/>
    </source>
</evidence>
<dbReference type="NCBIfam" id="TIGR00228">
    <property type="entry name" value="ruvC"/>
    <property type="match status" value="1"/>
</dbReference>
<protein>
    <recommendedName>
        <fullName evidence="13 14">Crossover junction endodeoxyribonuclease RuvC</fullName>
        <ecNumber evidence="13 14">3.1.21.10</ecNumber>
    </recommendedName>
    <alternativeName>
        <fullName evidence="13">Holliday junction nuclease RuvC</fullName>
    </alternativeName>
    <alternativeName>
        <fullName evidence="13">Holliday junction resolvase RuvC</fullName>
    </alternativeName>
</protein>
<proteinExistence type="inferred from homology"/>
<keyword evidence="7 13" id="KW-0378">Hydrolase</keyword>
<evidence type="ECO:0000256" key="13">
    <source>
        <dbReference type="HAMAP-Rule" id="MF_00034"/>
    </source>
</evidence>
<evidence type="ECO:0000256" key="11">
    <source>
        <dbReference type="ARBA" id="ARBA00023204"/>
    </source>
</evidence>
<dbReference type="PROSITE" id="PS01321">
    <property type="entry name" value="RUVC"/>
    <property type="match status" value="1"/>
</dbReference>
<dbReference type="GO" id="GO:0005737">
    <property type="term" value="C:cytoplasm"/>
    <property type="evidence" value="ECO:0007669"/>
    <property type="project" value="UniProtKB-SubCell"/>
</dbReference>
<keyword evidence="3 13" id="KW-0540">Nuclease</keyword>
<dbReference type="Proteomes" id="UP000237040">
    <property type="component" value="Unassembled WGS sequence"/>
</dbReference>
<dbReference type="GO" id="GO:0048476">
    <property type="term" value="C:Holliday junction resolvase complex"/>
    <property type="evidence" value="ECO:0007669"/>
    <property type="project" value="UniProtKB-UniRule"/>
</dbReference>
<keyword evidence="10 13" id="KW-0233">DNA recombination</keyword>
<organism evidence="16 17">
    <name type="scientific">Caldisericum exile</name>
    <dbReference type="NCBI Taxonomy" id="693075"/>
    <lineage>
        <taxon>Bacteria</taxon>
        <taxon>Pseudomonadati</taxon>
        <taxon>Caldisericota/Cryosericota group</taxon>
        <taxon>Caldisericota</taxon>
        <taxon>Caldisericia</taxon>
        <taxon>Caldisericales</taxon>
        <taxon>Caldisericaceae</taxon>
        <taxon>Caldisericum</taxon>
    </lineage>
</organism>
<dbReference type="CDD" id="cd16962">
    <property type="entry name" value="RuvC"/>
    <property type="match status" value="1"/>
</dbReference>
<comment type="similarity">
    <text evidence="1 13">Belongs to the RuvC family.</text>
</comment>
<comment type="cofactor">
    <cofactor evidence="13">
        <name>Mg(2+)</name>
        <dbReference type="ChEBI" id="CHEBI:18420"/>
    </cofactor>
    <text evidence="13">Binds 2 Mg(2+) ion per subunit.</text>
</comment>
<feature type="binding site" evidence="13">
    <location>
        <position position="74"/>
    </location>
    <ligand>
        <name>Mg(2+)</name>
        <dbReference type="ChEBI" id="CHEBI:18420"/>
        <label>2</label>
    </ligand>
</feature>
<dbReference type="EMBL" id="PNIL01000030">
    <property type="protein sequence ID" value="PMP68022.1"/>
    <property type="molecule type" value="Genomic_DNA"/>
</dbReference>
<evidence type="ECO:0000256" key="5">
    <source>
        <dbReference type="ARBA" id="ARBA00022759"/>
    </source>
</evidence>
<dbReference type="InterPro" id="IPR020563">
    <property type="entry name" value="X-over_junc_endoDNase_Mg_BS"/>
</dbReference>
<comment type="subcellular location">
    <subcellularLocation>
        <location evidence="13">Cytoplasm</location>
    </subcellularLocation>
</comment>
<feature type="binding site" evidence="13">
    <location>
        <position position="14"/>
    </location>
    <ligand>
        <name>Mg(2+)</name>
        <dbReference type="ChEBI" id="CHEBI:18420"/>
        <label>1</label>
    </ligand>
</feature>
<dbReference type="InterPro" id="IPR036397">
    <property type="entry name" value="RNaseH_sf"/>
</dbReference>
<dbReference type="GO" id="GO:0000287">
    <property type="term" value="F:magnesium ion binding"/>
    <property type="evidence" value="ECO:0007669"/>
    <property type="project" value="UniProtKB-UniRule"/>
</dbReference>
<dbReference type="PANTHER" id="PTHR30194:SF3">
    <property type="entry name" value="CROSSOVER JUNCTION ENDODEOXYRIBONUCLEASE RUVC"/>
    <property type="match status" value="1"/>
</dbReference>
<evidence type="ECO:0000256" key="4">
    <source>
        <dbReference type="ARBA" id="ARBA00022723"/>
    </source>
</evidence>
<evidence type="ECO:0000256" key="1">
    <source>
        <dbReference type="ARBA" id="ARBA00009518"/>
    </source>
</evidence>
<evidence type="ECO:0000256" key="6">
    <source>
        <dbReference type="ARBA" id="ARBA00022763"/>
    </source>
</evidence>
<dbReference type="GO" id="GO:0008821">
    <property type="term" value="F:crossover junction DNA endonuclease activity"/>
    <property type="evidence" value="ECO:0007669"/>
    <property type="project" value="UniProtKB-UniRule"/>
</dbReference>
<reference evidence="17 18" key="1">
    <citation type="submission" date="2018-01" db="EMBL/GenBank/DDBJ databases">
        <title>Metagenomic assembled genomes from two thermal pools in the Uzon Caldera, Kamchatka, Russia.</title>
        <authorList>
            <person name="Wilkins L."/>
            <person name="Ettinger C."/>
        </authorList>
    </citation>
    <scope>NUCLEOTIDE SEQUENCE [LARGE SCALE GENOMIC DNA]</scope>
    <source>
        <strain evidence="16">ARK-10</strain>
        <strain evidence="15">ZAV-07</strain>
    </source>
</reference>
<dbReference type="Pfam" id="PF02075">
    <property type="entry name" value="RuvC"/>
    <property type="match status" value="1"/>
</dbReference>
<evidence type="ECO:0000313" key="18">
    <source>
        <dbReference type="Proteomes" id="UP000237040"/>
    </source>
</evidence>
<keyword evidence="4 13" id="KW-0479">Metal-binding</keyword>
<evidence type="ECO:0000256" key="10">
    <source>
        <dbReference type="ARBA" id="ARBA00023172"/>
    </source>
</evidence>
<evidence type="ECO:0000256" key="14">
    <source>
        <dbReference type="NCBIfam" id="TIGR00228"/>
    </source>
</evidence>
<feature type="active site" evidence="13">
    <location>
        <position position="147"/>
    </location>
</feature>
<dbReference type="EC" id="3.1.21.10" evidence="13 14"/>
<comment type="catalytic activity">
    <reaction evidence="12 13">
        <text>Endonucleolytic cleavage at a junction such as a reciprocal single-stranded crossover between two homologous DNA duplexes (Holliday junction).</text>
        <dbReference type="EC" id="3.1.21.10"/>
    </reaction>
</comment>
<dbReference type="InterPro" id="IPR012337">
    <property type="entry name" value="RNaseH-like_sf"/>
</dbReference>
<feature type="binding site" evidence="13">
    <location>
        <position position="147"/>
    </location>
    <ligand>
        <name>Mg(2+)</name>
        <dbReference type="ChEBI" id="CHEBI:18420"/>
        <label>1</label>
    </ligand>
</feature>
<evidence type="ECO:0000313" key="17">
    <source>
        <dbReference type="Proteomes" id="UP000236910"/>
    </source>
</evidence>
<keyword evidence="6 13" id="KW-0227">DNA damage</keyword>
<dbReference type="AlphaFoldDB" id="A0A2J6X6P8"/>
<evidence type="ECO:0000256" key="8">
    <source>
        <dbReference type="ARBA" id="ARBA00022842"/>
    </source>
</evidence>
<keyword evidence="8 13" id="KW-0460">Magnesium</keyword>
<dbReference type="GO" id="GO:0006281">
    <property type="term" value="P:DNA repair"/>
    <property type="evidence" value="ECO:0007669"/>
    <property type="project" value="UniProtKB-UniRule"/>
</dbReference>
<evidence type="ECO:0000256" key="9">
    <source>
        <dbReference type="ARBA" id="ARBA00023125"/>
    </source>
</evidence>
<dbReference type="FunFam" id="3.30.420.10:FF:000002">
    <property type="entry name" value="Crossover junction endodeoxyribonuclease RuvC"/>
    <property type="match status" value="1"/>
</dbReference>
<keyword evidence="11 13" id="KW-0234">DNA repair</keyword>
<evidence type="ECO:0000313" key="15">
    <source>
        <dbReference type="EMBL" id="PMP68022.1"/>
    </source>
</evidence>
<evidence type="ECO:0000256" key="2">
    <source>
        <dbReference type="ARBA" id="ARBA00022490"/>
    </source>
</evidence>
<comment type="function">
    <text evidence="13">The RuvA-RuvB-RuvC complex processes Holliday junction (HJ) DNA during genetic recombination and DNA repair. Endonuclease that resolves HJ intermediates. Cleaves cruciform DNA by making single-stranded nicks across the HJ at symmetrical positions within the homologous arms, yielding a 5'-phosphate and a 3'-hydroxyl group; requires a central core of homology in the junction. The consensus cleavage sequence is 5'-(A/T)TT(C/G)-3'. Cleavage occurs on the 3'-side of the TT dinucleotide at the point of strand exchange. HJ branch migration catalyzed by RuvA-RuvB allows RuvC to scan DNA until it finds its consensus sequence, where it cleaves and resolves the cruciform DNA.</text>
</comment>
<feature type="active site" evidence="13">
    <location>
        <position position="74"/>
    </location>
</feature>
<dbReference type="GO" id="GO:0006310">
    <property type="term" value="P:DNA recombination"/>
    <property type="evidence" value="ECO:0007669"/>
    <property type="project" value="UniProtKB-UniRule"/>
</dbReference>
<keyword evidence="5 13" id="KW-0255">Endonuclease</keyword>
<evidence type="ECO:0000313" key="16">
    <source>
        <dbReference type="EMBL" id="PMP82515.1"/>
    </source>
</evidence>
<dbReference type="Gene3D" id="3.30.420.10">
    <property type="entry name" value="Ribonuclease H-like superfamily/Ribonuclease H"/>
    <property type="match status" value="1"/>
</dbReference>
<dbReference type="InterPro" id="IPR002176">
    <property type="entry name" value="X-over_junc_endoDNase_RuvC"/>
</dbReference>
<dbReference type="PRINTS" id="PR00696">
    <property type="entry name" value="RSOLVASERUVC"/>
</dbReference>
<name>A0A2J6X6P8_9BACT</name>
<accession>A0A2J6X6P8</accession>
<evidence type="ECO:0000256" key="12">
    <source>
        <dbReference type="ARBA" id="ARBA00029354"/>
    </source>
</evidence>
<comment type="subunit">
    <text evidence="13">Homodimer which binds Holliday junction (HJ) DNA. The HJ becomes 2-fold symmetrical on binding to RuvC with unstacked arms; it has a different conformation from HJ DNA in complex with RuvA. In the full resolvosome a probable DNA-RuvA(4)-RuvB(12)-RuvC(2) complex forms which resolves the HJ.</text>
</comment>
<dbReference type="EMBL" id="PNIX01000202">
    <property type="protein sequence ID" value="PMP82515.1"/>
    <property type="molecule type" value="Genomic_DNA"/>
</dbReference>
<dbReference type="SUPFAM" id="SSF53098">
    <property type="entry name" value="Ribonuclease H-like"/>
    <property type="match status" value="1"/>
</dbReference>
<comment type="caution">
    <text evidence="16">The sequence shown here is derived from an EMBL/GenBank/DDBJ whole genome shotgun (WGS) entry which is preliminary data.</text>
</comment>
<dbReference type="PANTHER" id="PTHR30194">
    <property type="entry name" value="CROSSOVER JUNCTION ENDODEOXYRIBONUCLEASE RUVC"/>
    <property type="match status" value="1"/>
</dbReference>
<evidence type="ECO:0000256" key="7">
    <source>
        <dbReference type="ARBA" id="ARBA00022801"/>
    </source>
</evidence>